<proteinExistence type="predicted"/>
<organism evidence="1">
    <name type="scientific">freshwater metagenome</name>
    <dbReference type="NCBI Taxonomy" id="449393"/>
    <lineage>
        <taxon>unclassified sequences</taxon>
        <taxon>metagenomes</taxon>
        <taxon>ecological metagenomes</taxon>
    </lineage>
</organism>
<protein>
    <submittedName>
        <fullName evidence="1">Unannotated protein</fullName>
    </submittedName>
</protein>
<gene>
    <name evidence="1" type="ORF">UFOPK2658_01702</name>
</gene>
<dbReference type="EMBL" id="CAEZYH010000110">
    <property type="protein sequence ID" value="CAB4731251.1"/>
    <property type="molecule type" value="Genomic_DNA"/>
</dbReference>
<name>A0A6J6S8S5_9ZZZZ</name>
<sequence length="117" mass="12933">MPMRQECKNFESRTYGNGDTVRKCNLDLAPDAPWRCPENCPAYARRPDAGWTYGSLVPPRNPAEPPGLDDGSAAAVLDEAEDILNAIGAQVLAEVEAEQAKQNAKGLKRFFRRRSKD</sequence>
<evidence type="ECO:0000313" key="1">
    <source>
        <dbReference type="EMBL" id="CAB4731251.1"/>
    </source>
</evidence>
<reference evidence="1" key="1">
    <citation type="submission" date="2020-05" db="EMBL/GenBank/DDBJ databases">
        <authorList>
            <person name="Chiriac C."/>
            <person name="Salcher M."/>
            <person name="Ghai R."/>
            <person name="Kavagutti S V."/>
        </authorList>
    </citation>
    <scope>NUCLEOTIDE SEQUENCE</scope>
</reference>
<dbReference type="AlphaFoldDB" id="A0A6J6S8S5"/>
<accession>A0A6J6S8S5</accession>